<dbReference type="InterPro" id="IPR046670">
    <property type="entry name" value="DUF6540"/>
</dbReference>
<name>A0A9W9I7U8_9EURO</name>
<dbReference type="Pfam" id="PF20174">
    <property type="entry name" value="DUF6540"/>
    <property type="match status" value="1"/>
</dbReference>
<keyword evidence="3" id="KW-1185">Reference proteome</keyword>
<reference evidence="2" key="2">
    <citation type="journal article" date="2023" name="IMA Fungus">
        <title>Comparative genomic study of the Penicillium genus elucidates a diverse pangenome and 15 lateral gene transfer events.</title>
        <authorList>
            <person name="Petersen C."/>
            <person name="Sorensen T."/>
            <person name="Nielsen M.R."/>
            <person name="Sondergaard T.E."/>
            <person name="Sorensen J.L."/>
            <person name="Fitzpatrick D.A."/>
            <person name="Frisvad J.C."/>
            <person name="Nielsen K.L."/>
        </authorList>
    </citation>
    <scope>NUCLEOTIDE SEQUENCE</scope>
    <source>
        <strain evidence="2">IBT 21917</strain>
    </source>
</reference>
<feature type="compositionally biased region" description="Pro residues" evidence="1">
    <location>
        <begin position="12"/>
        <end position="24"/>
    </location>
</feature>
<dbReference type="Proteomes" id="UP001146351">
    <property type="component" value="Unassembled WGS sequence"/>
</dbReference>
<comment type="caution">
    <text evidence="2">The sequence shown here is derived from an EMBL/GenBank/DDBJ whole genome shotgun (WGS) entry which is preliminary data.</text>
</comment>
<evidence type="ECO:0000313" key="3">
    <source>
        <dbReference type="Proteomes" id="UP001146351"/>
    </source>
</evidence>
<evidence type="ECO:0000313" key="2">
    <source>
        <dbReference type="EMBL" id="KAJ5171855.1"/>
    </source>
</evidence>
<organism evidence="2 3">
    <name type="scientific">Penicillium capsulatum</name>
    <dbReference type="NCBI Taxonomy" id="69766"/>
    <lineage>
        <taxon>Eukaryota</taxon>
        <taxon>Fungi</taxon>
        <taxon>Dikarya</taxon>
        <taxon>Ascomycota</taxon>
        <taxon>Pezizomycotina</taxon>
        <taxon>Eurotiomycetes</taxon>
        <taxon>Eurotiomycetidae</taxon>
        <taxon>Eurotiales</taxon>
        <taxon>Aspergillaceae</taxon>
        <taxon>Penicillium</taxon>
    </lineage>
</organism>
<accession>A0A9W9I7U8</accession>
<protein>
    <submittedName>
        <fullName evidence="2">Uncharacterized protein</fullName>
    </submittedName>
</protein>
<proteinExistence type="predicted"/>
<sequence length="205" mass="22695">MALFSSSKRGAAPPPPPPPPPPGPKQTVARSQAPRPPAVATSGPLGAFLVELLIYNGAPFKDHWSYFVRSHHNPAVGVFIHAAGDVRNGFRFEIKRGLDLTATSTVPMKRIPLQWVSKEFFIEDAMFNYGIYKVDKTPVCYFEASAHKVKAPEKTLRAVKDRVTSTPSRLAQRNCQTWIVESADQLVKDRIFGVEVAAYVHSIKQ</sequence>
<dbReference type="AlphaFoldDB" id="A0A9W9I7U8"/>
<dbReference type="OrthoDB" id="2999773at2759"/>
<dbReference type="EMBL" id="JAPQKO010000003">
    <property type="protein sequence ID" value="KAJ5171855.1"/>
    <property type="molecule type" value="Genomic_DNA"/>
</dbReference>
<gene>
    <name evidence="2" type="ORF">N7492_004448</name>
</gene>
<evidence type="ECO:0000256" key="1">
    <source>
        <dbReference type="SAM" id="MobiDB-lite"/>
    </source>
</evidence>
<feature type="region of interest" description="Disordered" evidence="1">
    <location>
        <begin position="1"/>
        <end position="39"/>
    </location>
</feature>
<reference evidence="2" key="1">
    <citation type="submission" date="2022-11" db="EMBL/GenBank/DDBJ databases">
        <authorList>
            <person name="Petersen C."/>
        </authorList>
    </citation>
    <scope>NUCLEOTIDE SEQUENCE</scope>
    <source>
        <strain evidence="2">IBT 21917</strain>
    </source>
</reference>